<evidence type="ECO:0000256" key="1">
    <source>
        <dbReference type="ARBA" id="ARBA00022801"/>
    </source>
</evidence>
<organism evidence="4 5">
    <name type="scientific">Agrilutibacter niabensis</name>
    <dbReference type="NCBI Taxonomy" id="380628"/>
    <lineage>
        <taxon>Bacteria</taxon>
        <taxon>Pseudomonadati</taxon>
        <taxon>Pseudomonadota</taxon>
        <taxon>Gammaproteobacteria</taxon>
        <taxon>Lysobacterales</taxon>
        <taxon>Lysobacteraceae</taxon>
        <taxon>Agrilutibacter</taxon>
    </lineage>
</organism>
<dbReference type="Gene3D" id="3.40.50.1820">
    <property type="entry name" value="alpha/beta hydrolase"/>
    <property type="match status" value="1"/>
</dbReference>
<keyword evidence="5" id="KW-1185">Reference proteome</keyword>
<dbReference type="SUPFAM" id="SSF53474">
    <property type="entry name" value="alpha/beta-Hydrolases"/>
    <property type="match status" value="1"/>
</dbReference>
<name>A0ABU1VMQ5_9GAMM</name>
<gene>
    <name evidence="4" type="ORF">J2X04_000760</name>
</gene>
<keyword evidence="1" id="KW-0378">Hydrolase</keyword>
<feature type="domain" description="Alpha/beta hydrolase fold-3" evidence="3">
    <location>
        <begin position="100"/>
        <end position="303"/>
    </location>
</feature>
<keyword evidence="2" id="KW-0812">Transmembrane</keyword>
<dbReference type="Pfam" id="PF07859">
    <property type="entry name" value="Abhydrolase_3"/>
    <property type="match status" value="1"/>
</dbReference>
<sequence>MVGSQSLARRLLRGLSTAVGVLAAVVLALMLAGIVSPWPSALAIRWLFERDGAATNQALQASVPAGIRTQAALRYDPGDPDALLDIHRPAASKDKPLPVIVWIHGGGFVAGSREEVANYARILAGDGYAVVAVDYSLAPEAHYPTPVLQLNRALAFLGANARRLGLDPDHFVLGGDSAGAQLAGQLAALVSSPDYAQEMGVPPAITRAQLRGAVLFCGPHDARLMARRSSSSWFLRTVMWSYFGAQKPPLATMEEFSVVPHVTARFPPTFVSVGNGDPLAPQSLALAEALERNGVRTETLFYAADLAPPLPHEYQFDLSHPESVDALRRTRAFLRTL</sequence>
<comment type="caution">
    <text evidence="4">The sequence shown here is derived from an EMBL/GenBank/DDBJ whole genome shotgun (WGS) entry which is preliminary data.</text>
</comment>
<proteinExistence type="predicted"/>
<dbReference type="InterPro" id="IPR013094">
    <property type="entry name" value="AB_hydrolase_3"/>
</dbReference>
<dbReference type="PANTHER" id="PTHR48081:SF6">
    <property type="entry name" value="PEPTIDASE S9 PROLYL OLIGOPEPTIDASE CATALYTIC DOMAIN-CONTAINING PROTEIN"/>
    <property type="match status" value="1"/>
</dbReference>
<feature type="transmembrane region" description="Helical" evidence="2">
    <location>
        <begin position="12"/>
        <end position="35"/>
    </location>
</feature>
<keyword evidence="2" id="KW-0472">Membrane</keyword>
<dbReference type="EMBL" id="JAVDVW010000001">
    <property type="protein sequence ID" value="MDR7098413.1"/>
    <property type="molecule type" value="Genomic_DNA"/>
</dbReference>
<dbReference type="RefSeq" id="WP_310052292.1">
    <property type="nucleotide sequence ID" value="NZ_JAVDVW010000001.1"/>
</dbReference>
<dbReference type="InterPro" id="IPR050300">
    <property type="entry name" value="GDXG_lipolytic_enzyme"/>
</dbReference>
<protein>
    <submittedName>
        <fullName evidence="4">Acetyl esterase/lipase</fullName>
    </submittedName>
</protein>
<accession>A0ABU1VMQ5</accession>
<dbReference type="Proteomes" id="UP001267878">
    <property type="component" value="Unassembled WGS sequence"/>
</dbReference>
<dbReference type="InterPro" id="IPR029058">
    <property type="entry name" value="AB_hydrolase_fold"/>
</dbReference>
<evidence type="ECO:0000313" key="5">
    <source>
        <dbReference type="Proteomes" id="UP001267878"/>
    </source>
</evidence>
<evidence type="ECO:0000313" key="4">
    <source>
        <dbReference type="EMBL" id="MDR7098413.1"/>
    </source>
</evidence>
<evidence type="ECO:0000259" key="3">
    <source>
        <dbReference type="Pfam" id="PF07859"/>
    </source>
</evidence>
<reference evidence="4 5" key="1">
    <citation type="submission" date="2023-07" db="EMBL/GenBank/DDBJ databases">
        <title>Sorghum-associated microbial communities from plants grown in Nebraska, USA.</title>
        <authorList>
            <person name="Schachtman D."/>
        </authorList>
    </citation>
    <scope>NUCLEOTIDE SEQUENCE [LARGE SCALE GENOMIC DNA]</scope>
    <source>
        <strain evidence="4 5">BE187</strain>
    </source>
</reference>
<keyword evidence="2" id="KW-1133">Transmembrane helix</keyword>
<evidence type="ECO:0000256" key="2">
    <source>
        <dbReference type="SAM" id="Phobius"/>
    </source>
</evidence>
<dbReference type="PANTHER" id="PTHR48081">
    <property type="entry name" value="AB HYDROLASE SUPERFAMILY PROTEIN C4A8.06C"/>
    <property type="match status" value="1"/>
</dbReference>